<feature type="domain" description="EamA" evidence="7">
    <location>
        <begin position="165"/>
        <end position="298"/>
    </location>
</feature>
<evidence type="ECO:0000256" key="5">
    <source>
        <dbReference type="ARBA" id="ARBA00023136"/>
    </source>
</evidence>
<name>A0A5A7NSX2_9MICC</name>
<feature type="transmembrane region" description="Helical" evidence="6">
    <location>
        <begin position="111"/>
        <end position="131"/>
    </location>
</feature>
<dbReference type="RefSeq" id="WP_225873812.1">
    <property type="nucleotide sequence ID" value="NZ_BKDJ01000013.1"/>
</dbReference>
<dbReference type="Pfam" id="PF00892">
    <property type="entry name" value="EamA"/>
    <property type="match status" value="2"/>
</dbReference>
<keyword evidence="9" id="KW-1185">Reference proteome</keyword>
<dbReference type="Proteomes" id="UP000325307">
    <property type="component" value="Unassembled WGS sequence"/>
</dbReference>
<evidence type="ECO:0000259" key="7">
    <source>
        <dbReference type="Pfam" id="PF00892"/>
    </source>
</evidence>
<accession>A0A5A7NSX2</accession>
<dbReference type="AlphaFoldDB" id="A0A5A7NSX2"/>
<dbReference type="EMBL" id="BKDJ01000013">
    <property type="protein sequence ID" value="GER23890.1"/>
    <property type="molecule type" value="Genomic_DNA"/>
</dbReference>
<sequence length="343" mass="35551">MNKQIGLLQTASLLQRLGLVLAAAAFISAWGSGFLVAKIGTVDVPFLTLLVWRFLPLAVVLLAVSAARGDFRRLDLRGLRRQAGIGLLGQFGYCVSVYAAIALGVASGTTALIDAVQPIVVATLVGPVLGLRVRGAQWLGLAVGTVGAVMVVSSQAADVDTGVTAYLLPLLAMAFLIVGTFVDRRWPSTLPVLTTLTVHVGVTAAALLAVSLLTGTFWPPFEAGFWMAAVFAAAVPTVVGYGLYWWLLRRVGVTVLNALLFLVAPATAVAGTALFDEPLTGVTLAGFALCAAGVALVLLSEHRAGPSASPQASLTEGPARTNRAGNQAVLAEQEAFTGRDGRH</sequence>
<feature type="transmembrane region" description="Helical" evidence="6">
    <location>
        <begin position="189"/>
        <end position="213"/>
    </location>
</feature>
<evidence type="ECO:0000256" key="3">
    <source>
        <dbReference type="ARBA" id="ARBA00022692"/>
    </source>
</evidence>
<evidence type="ECO:0000256" key="1">
    <source>
        <dbReference type="ARBA" id="ARBA00004141"/>
    </source>
</evidence>
<feature type="transmembrane region" description="Helical" evidence="6">
    <location>
        <begin position="281"/>
        <end position="299"/>
    </location>
</feature>
<evidence type="ECO:0000256" key="6">
    <source>
        <dbReference type="SAM" id="Phobius"/>
    </source>
</evidence>
<feature type="transmembrane region" description="Helical" evidence="6">
    <location>
        <begin position="255"/>
        <end position="275"/>
    </location>
</feature>
<dbReference type="PANTHER" id="PTHR32322">
    <property type="entry name" value="INNER MEMBRANE TRANSPORTER"/>
    <property type="match status" value="1"/>
</dbReference>
<reference evidence="8 9" key="1">
    <citation type="submission" date="2019-09" db="EMBL/GenBank/DDBJ databases">
        <title>Arthrobacter zafarii sp. nov., a moderately thermotolerant and halotolerant actinobacterium isolated from Cholistan desert soil of Pakistan.</title>
        <authorList>
            <person name="Amin A."/>
            <person name="Ahmed I."/>
            <person name="Khalid N."/>
            <person name="Schumann P."/>
            <person name="Busse H.J."/>
            <person name="Khan I.U."/>
            <person name="Li S."/>
            <person name="Li W.J."/>
        </authorList>
    </citation>
    <scope>NUCLEOTIDE SEQUENCE [LARGE SCALE GENOMIC DNA]</scope>
    <source>
        <strain evidence="8 9">NCCP-1664</strain>
    </source>
</reference>
<feature type="transmembrane region" description="Helical" evidence="6">
    <location>
        <begin position="138"/>
        <end position="157"/>
    </location>
</feature>
<keyword evidence="3 6" id="KW-0812">Transmembrane</keyword>
<feature type="transmembrane region" description="Helical" evidence="6">
    <location>
        <begin position="46"/>
        <end position="64"/>
    </location>
</feature>
<feature type="transmembrane region" description="Helical" evidence="6">
    <location>
        <begin position="225"/>
        <end position="248"/>
    </location>
</feature>
<evidence type="ECO:0000256" key="2">
    <source>
        <dbReference type="ARBA" id="ARBA00007362"/>
    </source>
</evidence>
<dbReference type="SUPFAM" id="SSF103481">
    <property type="entry name" value="Multidrug resistance efflux transporter EmrE"/>
    <property type="match status" value="2"/>
</dbReference>
<organism evidence="8 9">
    <name type="scientific">Zafaria cholistanensis</name>
    <dbReference type="NCBI Taxonomy" id="1682741"/>
    <lineage>
        <taxon>Bacteria</taxon>
        <taxon>Bacillati</taxon>
        <taxon>Actinomycetota</taxon>
        <taxon>Actinomycetes</taxon>
        <taxon>Micrococcales</taxon>
        <taxon>Micrococcaceae</taxon>
        <taxon>Zafaria</taxon>
    </lineage>
</organism>
<dbReference type="PANTHER" id="PTHR32322:SF2">
    <property type="entry name" value="EAMA DOMAIN-CONTAINING PROTEIN"/>
    <property type="match status" value="1"/>
</dbReference>
<dbReference type="InterPro" id="IPR050638">
    <property type="entry name" value="AA-Vitamin_Transporters"/>
</dbReference>
<keyword evidence="4 6" id="KW-1133">Transmembrane helix</keyword>
<feature type="domain" description="EamA" evidence="7">
    <location>
        <begin position="18"/>
        <end position="152"/>
    </location>
</feature>
<dbReference type="InterPro" id="IPR000620">
    <property type="entry name" value="EamA_dom"/>
</dbReference>
<evidence type="ECO:0000256" key="4">
    <source>
        <dbReference type="ARBA" id="ARBA00022989"/>
    </source>
</evidence>
<feature type="transmembrane region" description="Helical" evidence="6">
    <location>
        <begin position="163"/>
        <end position="182"/>
    </location>
</feature>
<dbReference type="GO" id="GO:0016020">
    <property type="term" value="C:membrane"/>
    <property type="evidence" value="ECO:0007669"/>
    <property type="project" value="UniProtKB-SubCell"/>
</dbReference>
<proteinExistence type="inferred from homology"/>
<evidence type="ECO:0000313" key="8">
    <source>
        <dbReference type="EMBL" id="GER23890.1"/>
    </source>
</evidence>
<gene>
    <name evidence="8" type="ORF">NCCP1664_23850</name>
</gene>
<protein>
    <submittedName>
        <fullName evidence="8">Membrane protein</fullName>
    </submittedName>
</protein>
<feature type="transmembrane region" description="Helical" evidence="6">
    <location>
        <begin position="85"/>
        <end position="105"/>
    </location>
</feature>
<evidence type="ECO:0000313" key="9">
    <source>
        <dbReference type="Proteomes" id="UP000325307"/>
    </source>
</evidence>
<comment type="similarity">
    <text evidence="2">Belongs to the EamA transporter family.</text>
</comment>
<comment type="subcellular location">
    <subcellularLocation>
        <location evidence="1">Membrane</location>
        <topology evidence="1">Multi-pass membrane protein</topology>
    </subcellularLocation>
</comment>
<comment type="caution">
    <text evidence="8">The sequence shown here is derived from an EMBL/GenBank/DDBJ whole genome shotgun (WGS) entry which is preliminary data.</text>
</comment>
<keyword evidence="5 6" id="KW-0472">Membrane</keyword>
<dbReference type="InterPro" id="IPR037185">
    <property type="entry name" value="EmrE-like"/>
</dbReference>